<dbReference type="InterPro" id="IPR011009">
    <property type="entry name" value="Kinase-like_dom_sf"/>
</dbReference>
<reference evidence="3" key="2">
    <citation type="submission" date="2023-05" db="EMBL/GenBank/DDBJ databases">
        <authorList>
            <consortium name="Lawrence Berkeley National Laboratory"/>
            <person name="Steindorff A."/>
            <person name="Hensen N."/>
            <person name="Bonometti L."/>
            <person name="Westerberg I."/>
            <person name="Brannstrom I.O."/>
            <person name="Guillou S."/>
            <person name="Cros-Aarteil S."/>
            <person name="Calhoun S."/>
            <person name="Haridas S."/>
            <person name="Kuo A."/>
            <person name="Mondo S."/>
            <person name="Pangilinan J."/>
            <person name="Riley R."/>
            <person name="Labutti K."/>
            <person name="Andreopoulos B."/>
            <person name="Lipzen A."/>
            <person name="Chen C."/>
            <person name="Yanf M."/>
            <person name="Daum C."/>
            <person name="Ng V."/>
            <person name="Clum A."/>
            <person name="Ohm R."/>
            <person name="Martin F."/>
            <person name="Silar P."/>
            <person name="Natvig D."/>
            <person name="Lalanne C."/>
            <person name="Gautier V."/>
            <person name="Ament-Velasquez S.L."/>
            <person name="Kruys A."/>
            <person name="Hutchinson M.I."/>
            <person name="Powell A.J."/>
            <person name="Barry K."/>
            <person name="Miller A.N."/>
            <person name="Grigoriev I.V."/>
            <person name="Debuchy R."/>
            <person name="Gladieux P."/>
            <person name="Thoren M.H."/>
            <person name="Johannesson H."/>
        </authorList>
    </citation>
    <scope>NUCLEOTIDE SEQUENCE</scope>
    <source>
        <strain evidence="3">PSN243</strain>
    </source>
</reference>
<dbReference type="SMART" id="SM00220">
    <property type="entry name" value="S_TKc"/>
    <property type="match status" value="1"/>
</dbReference>
<evidence type="ECO:0000256" key="1">
    <source>
        <dbReference type="PROSITE-ProRule" id="PRU10141"/>
    </source>
</evidence>
<dbReference type="InterPro" id="IPR017441">
    <property type="entry name" value="Protein_kinase_ATP_BS"/>
</dbReference>
<dbReference type="InterPro" id="IPR036181">
    <property type="entry name" value="MIT_dom_sf"/>
</dbReference>
<evidence type="ECO:0000313" key="4">
    <source>
        <dbReference type="Proteomes" id="UP001321760"/>
    </source>
</evidence>
<dbReference type="CDD" id="cd00180">
    <property type="entry name" value="PKc"/>
    <property type="match status" value="1"/>
</dbReference>
<dbReference type="SUPFAM" id="SSF56112">
    <property type="entry name" value="Protein kinase-like (PK-like)"/>
    <property type="match status" value="1"/>
</dbReference>
<dbReference type="GO" id="GO:0004674">
    <property type="term" value="F:protein serine/threonine kinase activity"/>
    <property type="evidence" value="ECO:0007669"/>
    <property type="project" value="TreeGrafter"/>
</dbReference>
<evidence type="ECO:0000259" key="2">
    <source>
        <dbReference type="PROSITE" id="PS50011"/>
    </source>
</evidence>
<keyword evidence="4" id="KW-1185">Reference proteome</keyword>
<gene>
    <name evidence="3" type="ORF">QBC34DRAFT_415661</name>
</gene>
<feature type="binding site" evidence="1">
    <location>
        <position position="166"/>
    </location>
    <ligand>
        <name>ATP</name>
        <dbReference type="ChEBI" id="CHEBI:30616"/>
    </ligand>
</feature>
<dbReference type="SUPFAM" id="SSF116846">
    <property type="entry name" value="MIT domain"/>
    <property type="match status" value="1"/>
</dbReference>
<dbReference type="GO" id="GO:0005737">
    <property type="term" value="C:cytoplasm"/>
    <property type="evidence" value="ECO:0007669"/>
    <property type="project" value="TreeGrafter"/>
</dbReference>
<dbReference type="AlphaFoldDB" id="A0AAV9G867"/>
<evidence type="ECO:0000313" key="3">
    <source>
        <dbReference type="EMBL" id="KAK4444225.1"/>
    </source>
</evidence>
<dbReference type="EMBL" id="MU865980">
    <property type="protein sequence ID" value="KAK4444225.1"/>
    <property type="molecule type" value="Genomic_DNA"/>
</dbReference>
<dbReference type="Gene3D" id="1.10.510.10">
    <property type="entry name" value="Transferase(Phosphotransferase) domain 1"/>
    <property type="match status" value="1"/>
</dbReference>
<dbReference type="PROSITE" id="PS50011">
    <property type="entry name" value="PROTEIN_KINASE_DOM"/>
    <property type="match status" value="1"/>
</dbReference>
<dbReference type="Pfam" id="PF04212">
    <property type="entry name" value="MIT"/>
    <property type="match status" value="1"/>
</dbReference>
<organism evidence="3 4">
    <name type="scientific">Podospora aff. communis PSN243</name>
    <dbReference type="NCBI Taxonomy" id="3040156"/>
    <lineage>
        <taxon>Eukaryota</taxon>
        <taxon>Fungi</taxon>
        <taxon>Dikarya</taxon>
        <taxon>Ascomycota</taxon>
        <taxon>Pezizomycotina</taxon>
        <taxon>Sordariomycetes</taxon>
        <taxon>Sordariomycetidae</taxon>
        <taxon>Sordariales</taxon>
        <taxon>Podosporaceae</taxon>
        <taxon>Podospora</taxon>
    </lineage>
</organism>
<dbReference type="Proteomes" id="UP001321760">
    <property type="component" value="Unassembled WGS sequence"/>
</dbReference>
<keyword evidence="1" id="KW-0547">Nucleotide-binding</keyword>
<comment type="caution">
    <text evidence="3">The sequence shown here is derived from an EMBL/GenBank/DDBJ whole genome shotgun (WGS) entry which is preliminary data.</text>
</comment>
<sequence length="416" mass="46554">MAVRKANSATELDSEGHAETAKETYTEACHLLRYVISRTGEPGDRDKLKNIHSTYRCRIAELNDSASSDSKNPVPDDQVPLGAHEAILNLQMGALDIQRQSNHGIGVNRARTSVRTSQTLEKKYIEVDYAKEKHQLYNEGPFLGKGAYAVVKEVKRKADGRLFALKTYYANVRDLEYIQWQFHNEIQTMKALSGHHHIIRYIDSYIMDQQLAIIVEPVAKPGSLAVALHHIQNRGQPTEQESRTLLRAFGCLASGLAFIHEKVVRLKDIKPDNILLHGEEVLYADFGVAFIASDRNTTTDGVVLSGFTRRYCAPEVTAHSRRNRKSDVFSLGAVYCDILAVLDPVALPPEMLKSCYDQNAEPIRQRLFTMPDNVIALACYSMLAAVNGQRPSASEVESYLRTYSGSTSVMFCERCT</sequence>
<proteinExistence type="predicted"/>
<dbReference type="PROSITE" id="PS00107">
    <property type="entry name" value="PROTEIN_KINASE_ATP"/>
    <property type="match status" value="1"/>
</dbReference>
<keyword evidence="3" id="KW-0808">Transferase</keyword>
<dbReference type="Gene3D" id="1.20.58.80">
    <property type="entry name" value="Phosphotransferase system, lactose/cellobiose-type IIA subunit"/>
    <property type="match status" value="1"/>
</dbReference>
<name>A0AAV9G867_9PEZI</name>
<dbReference type="PANTHER" id="PTHR44167:SF24">
    <property type="entry name" value="SERINE_THREONINE-PROTEIN KINASE CHK2"/>
    <property type="match status" value="1"/>
</dbReference>
<accession>A0AAV9G867</accession>
<dbReference type="GO" id="GO:0005524">
    <property type="term" value="F:ATP binding"/>
    <property type="evidence" value="ECO:0007669"/>
    <property type="project" value="UniProtKB-UniRule"/>
</dbReference>
<dbReference type="GO" id="GO:0044773">
    <property type="term" value="P:mitotic DNA damage checkpoint signaling"/>
    <property type="evidence" value="ECO:0007669"/>
    <property type="project" value="TreeGrafter"/>
</dbReference>
<reference evidence="3" key="1">
    <citation type="journal article" date="2023" name="Mol. Phylogenet. Evol.">
        <title>Genome-scale phylogeny and comparative genomics of the fungal order Sordariales.</title>
        <authorList>
            <person name="Hensen N."/>
            <person name="Bonometti L."/>
            <person name="Westerberg I."/>
            <person name="Brannstrom I.O."/>
            <person name="Guillou S."/>
            <person name="Cros-Aarteil S."/>
            <person name="Calhoun S."/>
            <person name="Haridas S."/>
            <person name="Kuo A."/>
            <person name="Mondo S."/>
            <person name="Pangilinan J."/>
            <person name="Riley R."/>
            <person name="LaButti K."/>
            <person name="Andreopoulos B."/>
            <person name="Lipzen A."/>
            <person name="Chen C."/>
            <person name="Yan M."/>
            <person name="Daum C."/>
            <person name="Ng V."/>
            <person name="Clum A."/>
            <person name="Steindorff A."/>
            <person name="Ohm R.A."/>
            <person name="Martin F."/>
            <person name="Silar P."/>
            <person name="Natvig D.O."/>
            <person name="Lalanne C."/>
            <person name="Gautier V."/>
            <person name="Ament-Velasquez S.L."/>
            <person name="Kruys A."/>
            <person name="Hutchinson M.I."/>
            <person name="Powell A.J."/>
            <person name="Barry K."/>
            <person name="Miller A.N."/>
            <person name="Grigoriev I.V."/>
            <person name="Debuchy R."/>
            <person name="Gladieux P."/>
            <person name="Hiltunen Thoren M."/>
            <person name="Johannesson H."/>
        </authorList>
    </citation>
    <scope>NUCLEOTIDE SEQUENCE</scope>
    <source>
        <strain evidence="3">PSN243</strain>
    </source>
</reference>
<dbReference type="PANTHER" id="PTHR44167">
    <property type="entry name" value="OVARIAN-SPECIFIC SERINE/THREONINE-PROTEIN KINASE LOK-RELATED"/>
    <property type="match status" value="1"/>
</dbReference>
<keyword evidence="3" id="KW-0418">Kinase</keyword>
<dbReference type="InterPro" id="IPR007330">
    <property type="entry name" value="MIT_dom"/>
</dbReference>
<feature type="domain" description="Protein kinase" evidence="2">
    <location>
        <begin position="137"/>
        <end position="400"/>
    </location>
</feature>
<dbReference type="Gene3D" id="3.30.200.20">
    <property type="entry name" value="Phosphorylase Kinase, domain 1"/>
    <property type="match status" value="1"/>
</dbReference>
<dbReference type="Pfam" id="PF00069">
    <property type="entry name" value="Pkinase"/>
    <property type="match status" value="1"/>
</dbReference>
<protein>
    <submittedName>
        <fullName evidence="3">Kinase-like domain-containing protein</fullName>
    </submittedName>
</protein>
<keyword evidence="1" id="KW-0067">ATP-binding</keyword>
<dbReference type="InterPro" id="IPR000719">
    <property type="entry name" value="Prot_kinase_dom"/>
</dbReference>
<dbReference type="GO" id="GO:0005634">
    <property type="term" value="C:nucleus"/>
    <property type="evidence" value="ECO:0007669"/>
    <property type="project" value="TreeGrafter"/>
</dbReference>